<comment type="caution">
    <text evidence="1">The sequence shown here is derived from an EMBL/GenBank/DDBJ whole genome shotgun (WGS) entry which is preliminary data.</text>
</comment>
<dbReference type="AlphaFoldDB" id="A0AAN7PDK6"/>
<proteinExistence type="predicted"/>
<keyword evidence="2" id="KW-1185">Reference proteome</keyword>
<dbReference type="EMBL" id="JARPUR010000003">
    <property type="protein sequence ID" value="KAK4879606.1"/>
    <property type="molecule type" value="Genomic_DNA"/>
</dbReference>
<name>A0AAN7PDK6_9COLE</name>
<reference evidence="2" key="1">
    <citation type="submission" date="2023-01" db="EMBL/GenBank/DDBJ databases">
        <title>Key to firefly adult light organ development and bioluminescence: homeobox transcription factors regulate luciferase expression and transportation to peroxisome.</title>
        <authorList>
            <person name="Fu X."/>
        </authorList>
    </citation>
    <scope>NUCLEOTIDE SEQUENCE [LARGE SCALE GENOMIC DNA]</scope>
</reference>
<dbReference type="Proteomes" id="UP001353858">
    <property type="component" value="Unassembled WGS sequence"/>
</dbReference>
<evidence type="ECO:0000313" key="1">
    <source>
        <dbReference type="EMBL" id="KAK4879606.1"/>
    </source>
</evidence>
<evidence type="ECO:0000313" key="2">
    <source>
        <dbReference type="Proteomes" id="UP001353858"/>
    </source>
</evidence>
<dbReference type="PANTHER" id="PTHR33198">
    <property type="entry name" value="ANK_REP_REGION DOMAIN-CONTAINING PROTEIN-RELATED"/>
    <property type="match status" value="1"/>
</dbReference>
<sequence length="193" mass="22206">MEYFPPRCVIYKIYIKATSKATKDFETEVAIFLNLAGKDALKLLNTFNFTEDEIKSIDNVTTAFENYCNPKKNVDYERFMFNKRCQQESEPFQKFLPYLKKISQICEYGTLNDEMVRDRIVLGAADLSLRERLLRIEDLKLQEAVDTCKAAEISKAQEKNLQDKIVAGVSKKSPGGENLGVTDVRKYMVFVNV</sequence>
<accession>A0AAN7PDK6</accession>
<organism evidence="1 2">
    <name type="scientific">Aquatica leii</name>
    <dbReference type="NCBI Taxonomy" id="1421715"/>
    <lineage>
        <taxon>Eukaryota</taxon>
        <taxon>Metazoa</taxon>
        <taxon>Ecdysozoa</taxon>
        <taxon>Arthropoda</taxon>
        <taxon>Hexapoda</taxon>
        <taxon>Insecta</taxon>
        <taxon>Pterygota</taxon>
        <taxon>Neoptera</taxon>
        <taxon>Endopterygota</taxon>
        <taxon>Coleoptera</taxon>
        <taxon>Polyphaga</taxon>
        <taxon>Elateriformia</taxon>
        <taxon>Elateroidea</taxon>
        <taxon>Lampyridae</taxon>
        <taxon>Luciolinae</taxon>
        <taxon>Aquatica</taxon>
    </lineage>
</organism>
<protein>
    <submittedName>
        <fullName evidence="1">Uncharacterized protein</fullName>
    </submittedName>
</protein>
<dbReference type="PANTHER" id="PTHR33198:SF20">
    <property type="entry name" value="RETROTRANSPOSON GAG DOMAIN-CONTAINING PROTEIN"/>
    <property type="match status" value="1"/>
</dbReference>
<gene>
    <name evidence="1" type="ORF">RN001_007752</name>
</gene>